<organism evidence="3 4">
    <name type="scientific">Chryseobacterium vrystaatense</name>
    <dbReference type="NCBI Taxonomy" id="307480"/>
    <lineage>
        <taxon>Bacteria</taxon>
        <taxon>Pseudomonadati</taxon>
        <taxon>Bacteroidota</taxon>
        <taxon>Flavobacteriia</taxon>
        <taxon>Flavobacteriales</taxon>
        <taxon>Weeksellaceae</taxon>
        <taxon>Chryseobacterium group</taxon>
        <taxon>Chryseobacterium</taxon>
    </lineage>
</organism>
<sequence>MKQKLIFFFLLLGLFSQAQMVSIGKPMPQVSFDGTSELNYAVELKKGETYIVTVHQNKIDVEAILFDSTGNRVAYTDLADGSNGYDRIEFSPGKDDSYKLLIRSVENGKKEEGTVQMGIKKISKKDLEKRKKTAEYLKVENEKAITTLDISHFWEAYDQLKYSKTLQDSINTIQNVYLDRGTDGLKEFQKVRYFSAELFVERIKKYKKFYQSVRSSTMLPLEMNDLSGLIHDFKDSYSNARSAKICFAVGPMSTGGTISGNYLLIGIEMLAGSQDCDVSEITNENLRQEIVSRKKLKVSDYIREIAMHEYVHTQQRKNSPKACECPLLDNIIREGTASFISEKLIMKKNESTGRASVYVRENEKKLWEELKANLCSKDMSGWLYNAASSKDRPGDLGYRMGYQLAESYYENAVDKKAAVREMIEADNPLIFLDRSGYDLKFRTK</sequence>
<protein>
    <submittedName>
        <fullName evidence="3">Predicted Zn-dependent protease</fullName>
    </submittedName>
</protein>
<dbReference type="Proteomes" id="UP000184108">
    <property type="component" value="Unassembled WGS sequence"/>
</dbReference>
<dbReference type="EMBL" id="FQVE01000005">
    <property type="protein sequence ID" value="SHG40453.1"/>
    <property type="molecule type" value="Genomic_DNA"/>
</dbReference>
<dbReference type="AlphaFoldDB" id="A0A1M5JK92"/>
<keyword evidence="1" id="KW-0732">Signal</keyword>
<name>A0A1M5JK92_9FLAO</name>
<feature type="chain" id="PRO_5012974254" evidence="1">
    <location>
        <begin position="21"/>
        <end position="444"/>
    </location>
</feature>
<keyword evidence="3" id="KW-0645">Protease</keyword>
<dbReference type="GO" id="GO:0006508">
    <property type="term" value="P:proteolysis"/>
    <property type="evidence" value="ECO:0007669"/>
    <property type="project" value="UniProtKB-KW"/>
</dbReference>
<dbReference type="Pfam" id="PF10026">
    <property type="entry name" value="DUF2268"/>
    <property type="match status" value="1"/>
</dbReference>
<evidence type="ECO:0000313" key="4">
    <source>
        <dbReference type="Proteomes" id="UP000184108"/>
    </source>
</evidence>
<dbReference type="InterPro" id="IPR018728">
    <property type="entry name" value="DUF2268"/>
</dbReference>
<feature type="signal peptide" evidence="1">
    <location>
        <begin position="1"/>
        <end position="20"/>
    </location>
</feature>
<evidence type="ECO:0000259" key="2">
    <source>
        <dbReference type="Pfam" id="PF10026"/>
    </source>
</evidence>
<dbReference type="GO" id="GO:0008233">
    <property type="term" value="F:peptidase activity"/>
    <property type="evidence" value="ECO:0007669"/>
    <property type="project" value="UniProtKB-KW"/>
</dbReference>
<accession>A0A1M5JK92</accession>
<reference evidence="4" key="1">
    <citation type="submission" date="2016-11" db="EMBL/GenBank/DDBJ databases">
        <authorList>
            <person name="Varghese N."/>
            <person name="Submissions S."/>
        </authorList>
    </citation>
    <scope>NUCLEOTIDE SEQUENCE [LARGE SCALE GENOMIC DNA]</scope>
    <source>
        <strain evidence="4">YR203</strain>
    </source>
</reference>
<keyword evidence="3" id="KW-0378">Hydrolase</keyword>
<dbReference type="Gene3D" id="2.60.120.380">
    <property type="match status" value="1"/>
</dbReference>
<feature type="domain" description="DUF2268" evidence="2">
    <location>
        <begin position="301"/>
        <end position="414"/>
    </location>
</feature>
<gene>
    <name evidence="3" type="ORF">SAMN02787073_4213</name>
</gene>
<dbReference type="RefSeq" id="WP_073175189.1">
    <property type="nucleotide sequence ID" value="NZ_FQVE01000005.1"/>
</dbReference>
<evidence type="ECO:0000313" key="3">
    <source>
        <dbReference type="EMBL" id="SHG40453.1"/>
    </source>
</evidence>
<evidence type="ECO:0000256" key="1">
    <source>
        <dbReference type="SAM" id="SignalP"/>
    </source>
</evidence>
<proteinExistence type="predicted"/>